<name>A0A016T6H5_9BILA</name>
<sequence>MRQIIVFLLILALAEMGGCYTWGTCDRMYLYPGESNHKCFVRCLNERGCSRGYCVQMFPRNRCACSNCPKG</sequence>
<accession>A0A016T6H5</accession>
<dbReference type="EMBL" id="JARK01001469">
    <property type="protein sequence ID" value="EYB98209.1"/>
    <property type="molecule type" value="Genomic_DNA"/>
</dbReference>
<feature type="signal peptide" evidence="1">
    <location>
        <begin position="1"/>
        <end position="19"/>
    </location>
</feature>
<reference evidence="3" key="1">
    <citation type="journal article" date="2015" name="Nat. Genet.">
        <title>The genome and transcriptome of the zoonotic hookworm Ancylostoma ceylanicum identify infection-specific gene families.</title>
        <authorList>
            <person name="Schwarz E.M."/>
            <person name="Hu Y."/>
            <person name="Antoshechkin I."/>
            <person name="Miller M.M."/>
            <person name="Sternberg P.W."/>
            <person name="Aroian R.V."/>
        </authorList>
    </citation>
    <scope>NUCLEOTIDE SEQUENCE</scope>
    <source>
        <strain evidence="3">HY135</strain>
    </source>
</reference>
<evidence type="ECO:0000313" key="2">
    <source>
        <dbReference type="EMBL" id="EYB98209.1"/>
    </source>
</evidence>
<keyword evidence="3" id="KW-1185">Reference proteome</keyword>
<organism evidence="2 3">
    <name type="scientific">Ancylostoma ceylanicum</name>
    <dbReference type="NCBI Taxonomy" id="53326"/>
    <lineage>
        <taxon>Eukaryota</taxon>
        <taxon>Metazoa</taxon>
        <taxon>Ecdysozoa</taxon>
        <taxon>Nematoda</taxon>
        <taxon>Chromadorea</taxon>
        <taxon>Rhabditida</taxon>
        <taxon>Rhabditina</taxon>
        <taxon>Rhabditomorpha</taxon>
        <taxon>Strongyloidea</taxon>
        <taxon>Ancylostomatidae</taxon>
        <taxon>Ancylostomatinae</taxon>
        <taxon>Ancylostoma</taxon>
    </lineage>
</organism>
<dbReference type="Proteomes" id="UP000024635">
    <property type="component" value="Unassembled WGS sequence"/>
</dbReference>
<proteinExistence type="predicted"/>
<comment type="caution">
    <text evidence="2">The sequence shown here is derived from an EMBL/GenBank/DDBJ whole genome shotgun (WGS) entry which is preliminary data.</text>
</comment>
<gene>
    <name evidence="2" type="primary">Acey_s0133.g1767</name>
    <name evidence="2" type="ORF">Y032_0133g1767</name>
</gene>
<evidence type="ECO:0000313" key="3">
    <source>
        <dbReference type="Proteomes" id="UP000024635"/>
    </source>
</evidence>
<protein>
    <submittedName>
        <fullName evidence="2">Uncharacterized protein</fullName>
    </submittedName>
</protein>
<keyword evidence="1" id="KW-0732">Signal</keyword>
<dbReference type="AlphaFoldDB" id="A0A016T6H5"/>
<evidence type="ECO:0000256" key="1">
    <source>
        <dbReference type="SAM" id="SignalP"/>
    </source>
</evidence>
<feature type="chain" id="PRO_5001487147" evidence="1">
    <location>
        <begin position="20"/>
        <end position="71"/>
    </location>
</feature>